<proteinExistence type="predicted"/>
<gene>
    <name evidence="2" type="ORF">DARMORV10_C06P43080.1</name>
</gene>
<organism evidence="2">
    <name type="scientific">Brassica napus</name>
    <name type="common">Rape</name>
    <dbReference type="NCBI Taxonomy" id="3708"/>
    <lineage>
        <taxon>Eukaryota</taxon>
        <taxon>Viridiplantae</taxon>
        <taxon>Streptophyta</taxon>
        <taxon>Embryophyta</taxon>
        <taxon>Tracheophyta</taxon>
        <taxon>Spermatophyta</taxon>
        <taxon>Magnoliopsida</taxon>
        <taxon>eudicotyledons</taxon>
        <taxon>Gunneridae</taxon>
        <taxon>Pentapetalae</taxon>
        <taxon>rosids</taxon>
        <taxon>malvids</taxon>
        <taxon>Brassicales</taxon>
        <taxon>Brassicaceae</taxon>
        <taxon>Brassiceae</taxon>
        <taxon>Brassica</taxon>
    </lineage>
</organism>
<name>A0A816QRQ9_BRANA</name>
<evidence type="ECO:0000256" key="1">
    <source>
        <dbReference type="SAM" id="Phobius"/>
    </source>
</evidence>
<dbReference type="AlphaFoldDB" id="A0A816QRQ9"/>
<protein>
    <submittedName>
        <fullName evidence="2">(rape) hypothetical protein</fullName>
    </submittedName>
</protein>
<sequence length="58" mass="6818">MEKETKQIPKIIVMKRLDTFSIFSFLSLGFTFQYSGYYETHETHIVTSFTTFDISLQA</sequence>
<keyword evidence="1" id="KW-0812">Transmembrane</keyword>
<feature type="non-terminal residue" evidence="2">
    <location>
        <position position="58"/>
    </location>
</feature>
<feature type="transmembrane region" description="Helical" evidence="1">
    <location>
        <begin position="20"/>
        <end position="38"/>
    </location>
</feature>
<keyword evidence="1" id="KW-0472">Membrane</keyword>
<accession>A0A816QRQ9</accession>
<reference evidence="2" key="1">
    <citation type="submission" date="2021-01" db="EMBL/GenBank/DDBJ databases">
        <authorList>
            <consortium name="Genoscope - CEA"/>
            <person name="William W."/>
        </authorList>
    </citation>
    <scope>NUCLEOTIDE SEQUENCE</scope>
</reference>
<dbReference type="Proteomes" id="UP001295469">
    <property type="component" value="Chromosome C06"/>
</dbReference>
<dbReference type="EMBL" id="HG994370">
    <property type="protein sequence ID" value="CAF2063519.1"/>
    <property type="molecule type" value="Genomic_DNA"/>
</dbReference>
<evidence type="ECO:0000313" key="2">
    <source>
        <dbReference type="EMBL" id="CAF2063519.1"/>
    </source>
</evidence>
<keyword evidence="1" id="KW-1133">Transmembrane helix</keyword>